<dbReference type="Ensembl" id="ENSLLTT00000007862.1">
    <property type="protein sequence ID" value="ENSLLTP00000007580.1"/>
    <property type="gene ID" value="ENSLLTG00000005743.1"/>
</dbReference>
<dbReference type="Proteomes" id="UP000694406">
    <property type="component" value="Unplaced"/>
</dbReference>
<feature type="region of interest" description="Disordered" evidence="1">
    <location>
        <begin position="1"/>
        <end position="37"/>
    </location>
</feature>
<name>A0A8C5RRU0_LATLA</name>
<reference evidence="2" key="1">
    <citation type="submission" date="2025-08" db="UniProtKB">
        <authorList>
            <consortium name="Ensembl"/>
        </authorList>
    </citation>
    <scope>IDENTIFICATION</scope>
</reference>
<protein>
    <submittedName>
        <fullName evidence="2">Isochorismatase domain containing 1</fullName>
    </submittedName>
</protein>
<accession>A0A8C5RRU0</accession>
<evidence type="ECO:0000256" key="1">
    <source>
        <dbReference type="SAM" id="MobiDB-lite"/>
    </source>
</evidence>
<reference evidence="2" key="2">
    <citation type="submission" date="2025-09" db="UniProtKB">
        <authorList>
            <consortium name="Ensembl"/>
        </authorList>
    </citation>
    <scope>IDENTIFICATION</scope>
</reference>
<organism evidence="2 3">
    <name type="scientific">Laticauda laticaudata</name>
    <name type="common">Blue-ringed sea krait</name>
    <name type="synonym">Blue-lipped sea krait</name>
    <dbReference type="NCBI Taxonomy" id="8630"/>
    <lineage>
        <taxon>Eukaryota</taxon>
        <taxon>Metazoa</taxon>
        <taxon>Chordata</taxon>
        <taxon>Craniata</taxon>
        <taxon>Vertebrata</taxon>
        <taxon>Euteleostomi</taxon>
        <taxon>Lepidosauria</taxon>
        <taxon>Squamata</taxon>
        <taxon>Bifurcata</taxon>
        <taxon>Unidentata</taxon>
        <taxon>Episquamata</taxon>
        <taxon>Toxicofera</taxon>
        <taxon>Serpentes</taxon>
        <taxon>Colubroidea</taxon>
        <taxon>Elapidae</taxon>
        <taxon>Laticaudinae</taxon>
        <taxon>Laticauda</taxon>
    </lineage>
</organism>
<proteinExistence type="predicted"/>
<sequence length="236" mass="25031">MVRRRSRSRDWGQPAPPVWPGGGGGGGDRRRRSCAGGAELERLPANMAAEQQLSEASAVFAPLPLSSGGGGGGGGGGSGSVPVLFCFSVFARPSTLPHGSGYEMLIQKFLSLYGDQLDMHRKFVVQLFSEEWSQYIDLPKGFLVNERCKLRLVPLQIQVGGGEKEQGRTRPGVHGCGGEGVCASPSECKNSAASTTEAKAPLTVGRPVGNLFTTQVALGEKGEIRWMTTEWPKALC</sequence>
<evidence type="ECO:0000313" key="3">
    <source>
        <dbReference type="Proteomes" id="UP000694406"/>
    </source>
</evidence>
<keyword evidence="3" id="KW-1185">Reference proteome</keyword>
<evidence type="ECO:0000313" key="2">
    <source>
        <dbReference type="Ensembl" id="ENSLLTP00000007580.1"/>
    </source>
</evidence>
<dbReference type="GeneTree" id="ENSGT00390000006753"/>
<dbReference type="AlphaFoldDB" id="A0A8C5RRU0"/>